<dbReference type="OrthoDB" id="1022638at2759"/>
<dbReference type="PANTHER" id="PTHR47843">
    <property type="entry name" value="BTB DOMAIN-CONTAINING PROTEIN-RELATED"/>
    <property type="match status" value="1"/>
</dbReference>
<dbReference type="AlphaFoldDB" id="A0A395NYA6"/>
<evidence type="ECO:0000259" key="1">
    <source>
        <dbReference type="PROSITE" id="PS50097"/>
    </source>
</evidence>
<comment type="caution">
    <text evidence="2">The sequence shown here is derived from an EMBL/GenBank/DDBJ whole genome shotgun (WGS) entry which is preliminary data.</text>
</comment>
<feature type="domain" description="BTB" evidence="1">
    <location>
        <begin position="12"/>
        <end position="95"/>
    </location>
</feature>
<sequence length="185" mass="20944">MLRSLLLQEKYSDLTIRCGGQDFKAHRAIVCPQSTFFDKACDGSFKSSEPEEEYSSGSDAEEDDAECHEYKENCPISLYTSLRVYIMADKFDVPALKLLARQRFYNTARQAVETYSDFPAVVDELYETTAPTDHIIREIPCRLIAASYNDNGPIFKAFEPVMQHIQGEDTSMVCPIKTAEESIIV</sequence>
<dbReference type="InterPro" id="IPR011333">
    <property type="entry name" value="SKP1/BTB/POZ_sf"/>
</dbReference>
<dbReference type="EMBL" id="PXOA01000072">
    <property type="protein sequence ID" value="RFU81086.1"/>
    <property type="molecule type" value="Genomic_DNA"/>
</dbReference>
<name>A0A395NYA6_TRIAR</name>
<evidence type="ECO:0000313" key="3">
    <source>
        <dbReference type="Proteomes" id="UP000266272"/>
    </source>
</evidence>
<evidence type="ECO:0000313" key="2">
    <source>
        <dbReference type="EMBL" id="RFU81086.1"/>
    </source>
</evidence>
<dbReference type="PROSITE" id="PS50097">
    <property type="entry name" value="BTB"/>
    <property type="match status" value="1"/>
</dbReference>
<gene>
    <name evidence="2" type="ORF">TARUN_1179</name>
</gene>
<dbReference type="Pfam" id="PF00651">
    <property type="entry name" value="BTB"/>
    <property type="match status" value="1"/>
</dbReference>
<organism evidence="2 3">
    <name type="scientific">Trichoderma arundinaceum</name>
    <dbReference type="NCBI Taxonomy" id="490622"/>
    <lineage>
        <taxon>Eukaryota</taxon>
        <taxon>Fungi</taxon>
        <taxon>Dikarya</taxon>
        <taxon>Ascomycota</taxon>
        <taxon>Pezizomycotina</taxon>
        <taxon>Sordariomycetes</taxon>
        <taxon>Hypocreomycetidae</taxon>
        <taxon>Hypocreales</taxon>
        <taxon>Hypocreaceae</taxon>
        <taxon>Trichoderma</taxon>
    </lineage>
</organism>
<reference evidence="2 3" key="1">
    <citation type="journal article" date="2018" name="PLoS Pathog.">
        <title>Evolution of structural diversity of trichothecenes, a family of toxins produced by plant pathogenic and entomopathogenic fungi.</title>
        <authorList>
            <person name="Proctor R.H."/>
            <person name="McCormick S.P."/>
            <person name="Kim H.S."/>
            <person name="Cardoza R.E."/>
            <person name="Stanley A.M."/>
            <person name="Lindo L."/>
            <person name="Kelly A."/>
            <person name="Brown D.W."/>
            <person name="Lee T."/>
            <person name="Vaughan M.M."/>
            <person name="Alexander N.J."/>
            <person name="Busman M."/>
            <person name="Gutierrez S."/>
        </authorList>
    </citation>
    <scope>NUCLEOTIDE SEQUENCE [LARGE SCALE GENOMIC DNA]</scope>
    <source>
        <strain evidence="2 3">IBT 40837</strain>
    </source>
</reference>
<dbReference type="SUPFAM" id="SSF54695">
    <property type="entry name" value="POZ domain"/>
    <property type="match status" value="1"/>
</dbReference>
<accession>A0A395NYA6</accession>
<dbReference type="STRING" id="490622.A0A395NYA6"/>
<proteinExistence type="predicted"/>
<protein>
    <submittedName>
        <fullName evidence="2">Btb poz</fullName>
    </submittedName>
</protein>
<dbReference type="Gene3D" id="3.30.710.10">
    <property type="entry name" value="Potassium Channel Kv1.1, Chain A"/>
    <property type="match status" value="1"/>
</dbReference>
<dbReference type="PANTHER" id="PTHR47843:SF5">
    <property type="entry name" value="BTB_POZ DOMAIN PROTEIN"/>
    <property type="match status" value="1"/>
</dbReference>
<dbReference type="CDD" id="cd18186">
    <property type="entry name" value="BTB_POZ_ZBTB_KLHL-like"/>
    <property type="match status" value="1"/>
</dbReference>
<dbReference type="InterPro" id="IPR000210">
    <property type="entry name" value="BTB/POZ_dom"/>
</dbReference>
<dbReference type="Proteomes" id="UP000266272">
    <property type="component" value="Unassembled WGS sequence"/>
</dbReference>
<keyword evidence="3" id="KW-1185">Reference proteome</keyword>